<evidence type="ECO:0000313" key="2">
    <source>
        <dbReference type="EnsemblPlants" id="cds.evm.model.02.2448"/>
    </source>
</evidence>
<reference evidence="2" key="1">
    <citation type="submission" date="2018-11" db="EMBL/GenBank/DDBJ databases">
        <authorList>
            <person name="Grassa J C."/>
        </authorList>
    </citation>
    <scope>NUCLEOTIDE SEQUENCE [LARGE SCALE GENOMIC DNA]</scope>
</reference>
<name>A0A803NXM9_CANSA</name>
<keyword evidence="3" id="KW-1185">Reference proteome</keyword>
<accession>A0A803NXM9</accession>
<evidence type="ECO:0000256" key="1">
    <source>
        <dbReference type="SAM" id="MobiDB-lite"/>
    </source>
</evidence>
<sequence length="95" mass="10750">MPTKTPTATVRPISVESTATDYNGDTERYSESSIKGEGRRRFENSESEEPDRWRGGGNKGEGKRERRVKKSEDPMRRFQEVNVGDDNGEADVRGQ</sequence>
<proteinExistence type="predicted"/>
<evidence type="ECO:0000313" key="3">
    <source>
        <dbReference type="Proteomes" id="UP000596661"/>
    </source>
</evidence>
<feature type="region of interest" description="Disordered" evidence="1">
    <location>
        <begin position="1"/>
        <end position="95"/>
    </location>
</feature>
<organism evidence="2 3">
    <name type="scientific">Cannabis sativa</name>
    <name type="common">Hemp</name>
    <name type="synonym">Marijuana</name>
    <dbReference type="NCBI Taxonomy" id="3483"/>
    <lineage>
        <taxon>Eukaryota</taxon>
        <taxon>Viridiplantae</taxon>
        <taxon>Streptophyta</taxon>
        <taxon>Embryophyta</taxon>
        <taxon>Tracheophyta</taxon>
        <taxon>Spermatophyta</taxon>
        <taxon>Magnoliopsida</taxon>
        <taxon>eudicotyledons</taxon>
        <taxon>Gunneridae</taxon>
        <taxon>Pentapetalae</taxon>
        <taxon>rosids</taxon>
        <taxon>fabids</taxon>
        <taxon>Rosales</taxon>
        <taxon>Cannabaceae</taxon>
        <taxon>Cannabis</taxon>
    </lineage>
</organism>
<feature type="compositionally biased region" description="Basic and acidic residues" evidence="1">
    <location>
        <begin position="25"/>
        <end position="79"/>
    </location>
</feature>
<dbReference type="EnsemblPlants" id="evm.model.02.2448">
    <property type="protein sequence ID" value="cds.evm.model.02.2448"/>
    <property type="gene ID" value="evm.TU.02.2448"/>
</dbReference>
<dbReference type="EMBL" id="UZAU01000235">
    <property type="status" value="NOT_ANNOTATED_CDS"/>
    <property type="molecule type" value="Genomic_DNA"/>
</dbReference>
<dbReference type="AlphaFoldDB" id="A0A803NXM9"/>
<protein>
    <submittedName>
        <fullName evidence="2">Uncharacterized protein</fullName>
    </submittedName>
</protein>
<dbReference type="Proteomes" id="UP000596661">
    <property type="component" value="Chromosome 2"/>
</dbReference>
<reference evidence="2" key="2">
    <citation type="submission" date="2021-03" db="UniProtKB">
        <authorList>
            <consortium name="EnsemblPlants"/>
        </authorList>
    </citation>
    <scope>IDENTIFICATION</scope>
</reference>
<dbReference type="Gramene" id="evm.model.02.2448">
    <property type="protein sequence ID" value="cds.evm.model.02.2448"/>
    <property type="gene ID" value="evm.TU.02.2448"/>
</dbReference>